<reference evidence="1 2" key="1">
    <citation type="journal article" date="2016" name="Nat. Commun.">
        <title>Thousands of microbial genomes shed light on interconnected biogeochemical processes in an aquifer system.</title>
        <authorList>
            <person name="Anantharaman K."/>
            <person name="Brown C.T."/>
            <person name="Hug L.A."/>
            <person name="Sharon I."/>
            <person name="Castelle C.J."/>
            <person name="Probst A.J."/>
            <person name="Thomas B.C."/>
            <person name="Singh A."/>
            <person name="Wilkins M.J."/>
            <person name="Karaoz U."/>
            <person name="Brodie E.L."/>
            <person name="Williams K.H."/>
            <person name="Hubbard S.S."/>
            <person name="Banfield J.F."/>
        </authorList>
    </citation>
    <scope>NUCLEOTIDE SEQUENCE [LARGE SCALE GENOMIC DNA]</scope>
</reference>
<comment type="caution">
    <text evidence="1">The sequence shown here is derived from an EMBL/GenBank/DDBJ whole genome shotgun (WGS) entry which is preliminary data.</text>
</comment>
<dbReference type="EMBL" id="MGKL01000013">
    <property type="protein sequence ID" value="OGN25732.1"/>
    <property type="molecule type" value="Genomic_DNA"/>
</dbReference>
<organism evidence="1 2">
    <name type="scientific">Candidatus Yanofskybacteria bacterium RIFCSPLOWO2_01_FULL_44_22</name>
    <dbReference type="NCBI Taxonomy" id="1802697"/>
    <lineage>
        <taxon>Bacteria</taxon>
        <taxon>Candidatus Yanofskyibacteriota</taxon>
    </lineage>
</organism>
<evidence type="ECO:0000313" key="1">
    <source>
        <dbReference type="EMBL" id="OGN25732.1"/>
    </source>
</evidence>
<proteinExistence type="predicted"/>
<accession>A0A1F8GK05</accession>
<gene>
    <name evidence="1" type="ORF">A2925_00915</name>
</gene>
<name>A0A1F8GK05_9BACT</name>
<sequence length="67" mass="8154">MPRVILKNFVPENHNLFLDWFSEDKEGMKFLPSYSKPDDWAKLIDQKKRFMFIAYINQRPFGFLILK</sequence>
<dbReference type="AlphaFoldDB" id="A0A1F8GK05"/>
<protein>
    <recommendedName>
        <fullName evidence="3">N-acetyltransferase domain-containing protein</fullName>
    </recommendedName>
</protein>
<evidence type="ECO:0008006" key="3">
    <source>
        <dbReference type="Google" id="ProtNLM"/>
    </source>
</evidence>
<evidence type="ECO:0000313" key="2">
    <source>
        <dbReference type="Proteomes" id="UP000178256"/>
    </source>
</evidence>
<dbReference type="Proteomes" id="UP000178256">
    <property type="component" value="Unassembled WGS sequence"/>
</dbReference>